<dbReference type="UniPathway" id="UPA00061">
    <property type="reaction ID" value="UER00516"/>
</dbReference>
<protein>
    <recommendedName>
        <fullName evidence="4 10">Nicotinate-nucleotide--dimethylbenzimidazole phosphoribosyltransferase</fullName>
        <shortName evidence="10">NN:DBI PRT</shortName>
        <ecNumber evidence="3 10">2.4.2.21</ecNumber>
    </recommendedName>
    <alternativeName>
        <fullName evidence="8 10">N(1)-alpha-phosphoribosyltransferase</fullName>
    </alternativeName>
</protein>
<dbReference type="EC" id="2.4.2.21" evidence="3 10"/>
<sequence length="355" mass="36164">MTLPASWTNAIRQPEFHFADRARARQGVLTKPPGSLGRLEELAIALSAQLATETPSVDRVHISVFAGDHGVCSEGISAFPQSVTAQMIANFARGGAAISVLAQQLGASLEVVNLGTIGDVPEDLPGVVDERLAPETGNLATEPAMNTDQVTAALNAGDRAAARAAEAGAQLFIGGDMGIGNTTSAAALACALLNRPPEQLAGPGTGLNDQGVSHKAKVIARALARQGDNHAPLALLRSLGGFEIAALAGAFLGAAARGIPVLVDGYIVSVAALIGVRQQPALRQWLHFSHRSAEPGHRLVVDALNAQPLLDLGMRLGEGSGAAVAVPLLRAACALHNQMASFAGAGVSGKTGEAV</sequence>
<dbReference type="SUPFAM" id="SSF52733">
    <property type="entry name" value="Nicotinate mononucleotide:5,6-dimethylbenzimidazole phosphoribosyltransferase (CobT)"/>
    <property type="match status" value="1"/>
</dbReference>
<evidence type="ECO:0000256" key="1">
    <source>
        <dbReference type="ARBA" id="ARBA00005049"/>
    </source>
</evidence>
<comment type="catalytic activity">
    <reaction evidence="9 10">
        <text>5,6-dimethylbenzimidazole + nicotinate beta-D-ribonucleotide = alpha-ribazole 5'-phosphate + nicotinate + H(+)</text>
        <dbReference type="Rhea" id="RHEA:11196"/>
        <dbReference type="ChEBI" id="CHEBI:15378"/>
        <dbReference type="ChEBI" id="CHEBI:15890"/>
        <dbReference type="ChEBI" id="CHEBI:32544"/>
        <dbReference type="ChEBI" id="CHEBI:57502"/>
        <dbReference type="ChEBI" id="CHEBI:57918"/>
        <dbReference type="EC" id="2.4.2.21"/>
    </reaction>
</comment>
<evidence type="ECO:0000256" key="10">
    <source>
        <dbReference type="HAMAP-Rule" id="MF_00230"/>
    </source>
</evidence>
<dbReference type="CDD" id="cd02439">
    <property type="entry name" value="DMB-PRT_CobT"/>
    <property type="match status" value="1"/>
</dbReference>
<dbReference type="InterPro" id="IPR017846">
    <property type="entry name" value="Nict_dMeBzImd_PRibTrfase_bact"/>
</dbReference>
<proteinExistence type="inferred from homology"/>
<comment type="function">
    <text evidence="10">Catalyzes the synthesis of alpha-ribazole-5'-phosphate from nicotinate mononucleotide (NAMN) and 5,6-dimethylbenzimidazole (DMB).</text>
</comment>
<dbReference type="PANTHER" id="PTHR43463:SF1">
    <property type="entry name" value="NICOTINATE-NUCLEOTIDE--DIMETHYLBENZIMIDAZOLE PHOSPHORIBOSYLTRANSFERASE"/>
    <property type="match status" value="1"/>
</dbReference>
<dbReference type="Proteomes" id="UP000469950">
    <property type="component" value="Unassembled WGS sequence"/>
</dbReference>
<dbReference type="Gene3D" id="3.40.50.10210">
    <property type="match status" value="1"/>
</dbReference>
<dbReference type="NCBIfam" id="NF000996">
    <property type="entry name" value="PRK00105.1"/>
    <property type="match status" value="1"/>
</dbReference>
<accession>A0A833JWH9</accession>
<evidence type="ECO:0000256" key="3">
    <source>
        <dbReference type="ARBA" id="ARBA00011991"/>
    </source>
</evidence>
<keyword evidence="7 10" id="KW-0808">Transferase</keyword>
<evidence type="ECO:0000256" key="8">
    <source>
        <dbReference type="ARBA" id="ARBA00030686"/>
    </source>
</evidence>
<reference evidence="11 12" key="1">
    <citation type="submission" date="2019-10" db="EMBL/GenBank/DDBJ databases">
        <title>Draft genome sequence of Marinobacter hydrocarbonoclasticus NCT7M from the microbiome of the marine copepod.</title>
        <authorList>
            <person name="Nuttall R."/>
            <person name="Sharma G."/>
            <person name="Moisander P."/>
        </authorList>
    </citation>
    <scope>NUCLEOTIDE SEQUENCE [LARGE SCALE GENOMIC DNA]</scope>
    <source>
        <strain evidence="11 12">NCT7M</strain>
    </source>
</reference>
<evidence type="ECO:0000256" key="7">
    <source>
        <dbReference type="ARBA" id="ARBA00022679"/>
    </source>
</evidence>
<evidence type="ECO:0000256" key="5">
    <source>
        <dbReference type="ARBA" id="ARBA00022573"/>
    </source>
</evidence>
<dbReference type="Pfam" id="PF02277">
    <property type="entry name" value="DBI_PRT"/>
    <property type="match status" value="1"/>
</dbReference>
<dbReference type="InterPro" id="IPR036087">
    <property type="entry name" value="Nict_dMeBzImd_PRibTrfase_sf"/>
</dbReference>
<evidence type="ECO:0000256" key="2">
    <source>
        <dbReference type="ARBA" id="ARBA00007110"/>
    </source>
</evidence>
<evidence type="ECO:0000256" key="4">
    <source>
        <dbReference type="ARBA" id="ARBA00015486"/>
    </source>
</evidence>
<gene>
    <name evidence="10" type="primary">cobT</name>
    <name evidence="11" type="ORF">F6453_0357</name>
</gene>
<dbReference type="RefSeq" id="WP_153739782.1">
    <property type="nucleotide sequence ID" value="NZ_WBMP01000001.1"/>
</dbReference>
<dbReference type="NCBIfam" id="TIGR03160">
    <property type="entry name" value="cobT_DBIPRT"/>
    <property type="match status" value="1"/>
</dbReference>
<evidence type="ECO:0000256" key="9">
    <source>
        <dbReference type="ARBA" id="ARBA00047340"/>
    </source>
</evidence>
<evidence type="ECO:0000313" key="11">
    <source>
        <dbReference type="EMBL" id="KAE8547465.1"/>
    </source>
</evidence>
<feature type="active site" description="Proton acceptor" evidence="10">
    <location>
        <position position="318"/>
    </location>
</feature>
<dbReference type="GO" id="GO:0009236">
    <property type="term" value="P:cobalamin biosynthetic process"/>
    <property type="evidence" value="ECO:0007669"/>
    <property type="project" value="UniProtKB-UniRule"/>
</dbReference>
<name>A0A833JWH9_MARNT</name>
<dbReference type="FunFam" id="3.40.50.10210:FF:000001">
    <property type="entry name" value="Nicotinate-nucleotide--dimethylbenzimidazole phosphoribosyltransferase"/>
    <property type="match status" value="1"/>
</dbReference>
<keyword evidence="5 10" id="KW-0169">Cobalamin biosynthesis</keyword>
<comment type="pathway">
    <text evidence="1 10">Nucleoside biosynthesis; alpha-ribazole biosynthesis; alpha-ribazole from 5,6-dimethylbenzimidazole: step 1/2.</text>
</comment>
<dbReference type="PANTHER" id="PTHR43463">
    <property type="entry name" value="NICOTINATE-NUCLEOTIDE--DIMETHYLBENZIMIDAZOLE PHOSPHORIBOSYLTRANSFERASE"/>
    <property type="match status" value="1"/>
</dbReference>
<evidence type="ECO:0000256" key="6">
    <source>
        <dbReference type="ARBA" id="ARBA00022676"/>
    </source>
</evidence>
<dbReference type="InterPro" id="IPR003200">
    <property type="entry name" value="Nict_dMeBzImd_PRibTrfase"/>
</dbReference>
<dbReference type="Gene3D" id="1.10.1610.10">
    <property type="match status" value="1"/>
</dbReference>
<dbReference type="AlphaFoldDB" id="A0A833JWH9"/>
<dbReference type="HAMAP" id="MF_00230">
    <property type="entry name" value="CobT"/>
    <property type="match status" value="1"/>
</dbReference>
<dbReference type="GO" id="GO:0008939">
    <property type="term" value="F:nicotinate-nucleotide-dimethylbenzimidazole phosphoribosyltransferase activity"/>
    <property type="evidence" value="ECO:0007669"/>
    <property type="project" value="UniProtKB-UniRule"/>
</dbReference>
<dbReference type="InterPro" id="IPR023195">
    <property type="entry name" value="Nict_dMeBzImd_PRibTrfase_N"/>
</dbReference>
<comment type="caution">
    <text evidence="11">The sequence shown here is derived from an EMBL/GenBank/DDBJ whole genome shotgun (WGS) entry which is preliminary data.</text>
</comment>
<organism evidence="11 12">
    <name type="scientific">Marinobacter nauticus</name>
    <name type="common">Marinobacter hydrocarbonoclasticus</name>
    <name type="synonym">Marinobacter aquaeolei</name>
    <dbReference type="NCBI Taxonomy" id="2743"/>
    <lineage>
        <taxon>Bacteria</taxon>
        <taxon>Pseudomonadati</taxon>
        <taxon>Pseudomonadota</taxon>
        <taxon>Gammaproteobacteria</taxon>
        <taxon>Pseudomonadales</taxon>
        <taxon>Marinobacteraceae</taxon>
        <taxon>Marinobacter</taxon>
    </lineage>
</organism>
<comment type="similarity">
    <text evidence="2 10">Belongs to the CobT family.</text>
</comment>
<dbReference type="EMBL" id="WBMP01000001">
    <property type="protein sequence ID" value="KAE8547465.1"/>
    <property type="molecule type" value="Genomic_DNA"/>
</dbReference>
<evidence type="ECO:0000313" key="12">
    <source>
        <dbReference type="Proteomes" id="UP000469950"/>
    </source>
</evidence>
<keyword evidence="6 10" id="KW-0328">Glycosyltransferase</keyword>